<sequence>MVKDFVSALVSSTSLGRSQNDLYDNLVALVQQAPYIASVTFDCEYKKILLEAIRNTCDADHKKRLQVKLVSSEYISYELYSEETPASQMSLEDINVEFLSDKQLTVGLTDCFSLNIENLFRRMEVDEVDRIVHQYPQSIALKLSVFRLTDWNKVLNETEFYLNVTQLTVYSILPTNVLLQYIYSKFLNVQHFELIEPYKFIQTDNFMPLETITRFAYYLDNMNEFKIALYRLTSSIDVESYFRSVITPTSTSIQSSNGGLELTFLRPKPT</sequence>
<dbReference type="InParanoid" id="A0A1C7NB72"/>
<accession>A0A1C7NB72</accession>
<organism evidence="1 2">
    <name type="scientific">Choanephora cucurbitarum</name>
    <dbReference type="NCBI Taxonomy" id="101091"/>
    <lineage>
        <taxon>Eukaryota</taxon>
        <taxon>Fungi</taxon>
        <taxon>Fungi incertae sedis</taxon>
        <taxon>Mucoromycota</taxon>
        <taxon>Mucoromycotina</taxon>
        <taxon>Mucoromycetes</taxon>
        <taxon>Mucorales</taxon>
        <taxon>Mucorineae</taxon>
        <taxon>Choanephoraceae</taxon>
        <taxon>Choanephoroideae</taxon>
        <taxon>Choanephora</taxon>
    </lineage>
</organism>
<evidence type="ECO:0000313" key="2">
    <source>
        <dbReference type="Proteomes" id="UP000093000"/>
    </source>
</evidence>
<reference evidence="1 2" key="1">
    <citation type="submission" date="2016-03" db="EMBL/GenBank/DDBJ databases">
        <title>Choanephora cucurbitarum.</title>
        <authorList>
            <person name="Min B."/>
            <person name="Park H."/>
            <person name="Park J.-H."/>
            <person name="Shin H.-D."/>
            <person name="Choi I.-G."/>
        </authorList>
    </citation>
    <scope>NUCLEOTIDE SEQUENCE [LARGE SCALE GENOMIC DNA]</scope>
    <source>
        <strain evidence="1 2">KUS-F28377</strain>
    </source>
</reference>
<gene>
    <name evidence="1" type="ORF">A0J61_05571</name>
</gene>
<proteinExistence type="predicted"/>
<protein>
    <submittedName>
        <fullName evidence="1">Uncharacterized protein</fullName>
    </submittedName>
</protein>
<dbReference type="Proteomes" id="UP000093000">
    <property type="component" value="Unassembled WGS sequence"/>
</dbReference>
<dbReference type="EMBL" id="LUGH01000304">
    <property type="protein sequence ID" value="OBZ86375.1"/>
    <property type="molecule type" value="Genomic_DNA"/>
</dbReference>
<dbReference type="AlphaFoldDB" id="A0A1C7NB72"/>
<keyword evidence="2" id="KW-1185">Reference proteome</keyword>
<comment type="caution">
    <text evidence="1">The sequence shown here is derived from an EMBL/GenBank/DDBJ whole genome shotgun (WGS) entry which is preliminary data.</text>
</comment>
<name>A0A1C7NB72_9FUNG</name>
<evidence type="ECO:0000313" key="1">
    <source>
        <dbReference type="EMBL" id="OBZ86375.1"/>
    </source>
</evidence>